<sequence length="126" mass="14017">MEKSEDGVKTVPLQQTVSDSQLSERADVDLSVDPEAKCSNNGVFRVDPVFQIIEPNKCKNVTISRSPGGVIKKNDKVLLMYAPCDEKMTDVKAFFKELDLKSKDGQKYVKIPIGVESGQKKVNLDR</sequence>
<feature type="domain" description="MSP" evidence="2">
    <location>
        <begin position="36"/>
        <end position="101"/>
    </location>
</feature>
<dbReference type="InterPro" id="IPR013783">
    <property type="entry name" value="Ig-like_fold"/>
</dbReference>
<feature type="compositionally biased region" description="Polar residues" evidence="1">
    <location>
        <begin position="12"/>
        <end position="21"/>
    </location>
</feature>
<dbReference type="AlphaFoldDB" id="A0A8R1I586"/>
<dbReference type="PANTHER" id="PTHR22947">
    <property type="entry name" value="MAJOR SPERM PROTEIN"/>
    <property type="match status" value="1"/>
</dbReference>
<evidence type="ECO:0000313" key="4">
    <source>
        <dbReference type="Proteomes" id="UP000005237"/>
    </source>
</evidence>
<dbReference type="Gene3D" id="2.60.40.10">
    <property type="entry name" value="Immunoglobulins"/>
    <property type="match status" value="1"/>
</dbReference>
<dbReference type="InterPro" id="IPR000535">
    <property type="entry name" value="MSP_dom"/>
</dbReference>
<evidence type="ECO:0000313" key="3">
    <source>
        <dbReference type="EnsemblMetazoa" id="CJA19918a.1"/>
    </source>
</evidence>
<feature type="region of interest" description="Disordered" evidence="1">
    <location>
        <begin position="1"/>
        <end position="26"/>
    </location>
</feature>
<evidence type="ECO:0000259" key="2">
    <source>
        <dbReference type="Pfam" id="PF00635"/>
    </source>
</evidence>
<organism evidence="3 4">
    <name type="scientific">Caenorhabditis japonica</name>
    <dbReference type="NCBI Taxonomy" id="281687"/>
    <lineage>
        <taxon>Eukaryota</taxon>
        <taxon>Metazoa</taxon>
        <taxon>Ecdysozoa</taxon>
        <taxon>Nematoda</taxon>
        <taxon>Chromadorea</taxon>
        <taxon>Rhabditida</taxon>
        <taxon>Rhabditina</taxon>
        <taxon>Rhabditomorpha</taxon>
        <taxon>Rhabditoidea</taxon>
        <taxon>Rhabditidae</taxon>
        <taxon>Peloderinae</taxon>
        <taxon>Caenorhabditis</taxon>
    </lineage>
</organism>
<dbReference type="Pfam" id="PF00635">
    <property type="entry name" value="Motile_Sperm"/>
    <property type="match status" value="1"/>
</dbReference>
<dbReference type="InterPro" id="IPR051774">
    <property type="entry name" value="Sperm-specific_class_P"/>
</dbReference>
<keyword evidence="4" id="KW-1185">Reference proteome</keyword>
<name>A0A8R1I586_CAEJA</name>
<proteinExistence type="predicted"/>
<dbReference type="InterPro" id="IPR008962">
    <property type="entry name" value="PapD-like_sf"/>
</dbReference>
<dbReference type="Proteomes" id="UP000005237">
    <property type="component" value="Unassembled WGS sequence"/>
</dbReference>
<evidence type="ECO:0000256" key="1">
    <source>
        <dbReference type="SAM" id="MobiDB-lite"/>
    </source>
</evidence>
<dbReference type="EnsemblMetazoa" id="CJA19918a.1">
    <property type="protein sequence ID" value="CJA19918a.1"/>
    <property type="gene ID" value="WBGene00175489"/>
</dbReference>
<accession>A0A8R1I586</accession>
<reference evidence="4" key="1">
    <citation type="submission" date="2010-08" db="EMBL/GenBank/DDBJ databases">
        <authorList>
            <consortium name="Caenorhabditis japonica Sequencing Consortium"/>
            <person name="Wilson R.K."/>
        </authorList>
    </citation>
    <scope>NUCLEOTIDE SEQUENCE [LARGE SCALE GENOMIC DNA]</scope>
    <source>
        <strain evidence="4">DF5081</strain>
    </source>
</reference>
<protein>
    <submittedName>
        <fullName evidence="3">Major sperm protein</fullName>
    </submittedName>
</protein>
<reference evidence="3" key="2">
    <citation type="submission" date="2022-06" db="UniProtKB">
        <authorList>
            <consortium name="EnsemblMetazoa"/>
        </authorList>
    </citation>
    <scope>IDENTIFICATION</scope>
    <source>
        <strain evidence="3">DF5081</strain>
    </source>
</reference>
<dbReference type="PANTHER" id="PTHR22947:SF39">
    <property type="entry name" value="MSP DOMAIN-CONTAINING PROTEIN"/>
    <property type="match status" value="1"/>
</dbReference>
<dbReference type="SUPFAM" id="SSF49354">
    <property type="entry name" value="PapD-like"/>
    <property type="match status" value="1"/>
</dbReference>